<dbReference type="SMART" id="SM00028">
    <property type="entry name" value="TPR"/>
    <property type="match status" value="6"/>
</dbReference>
<dbReference type="InterPro" id="IPR011990">
    <property type="entry name" value="TPR-like_helical_dom_sf"/>
</dbReference>
<sequence length="545" mass="61399">MKTRYFICSLVSLLVCATSFAQNHSGIELFNLGELTTAKQLFEGSKGVSPDISYYYLGEIALKEGKNSEALEYFNKGINADSDAVFCSIGKVKIEQKASPKELSKELKNIQKKNKKDIAVLVQIAKAYWDVDMIADAESTLSAARSIDKNSALPYLLGGDILLKKGNIGEAASQYEQAYTFDPSCVVAYIKNALVYETTNSTTSINTLKSGLEANPNNTLINKYLADIYYHHGFYQQAIDAYNLFFQSNNQSLADLKNYAASFYFTDNYEKALEIIQEVLAVDPNNRVMNRLLMYTFDKQKKFDKALDASEKLFALSPDDTQTPLLANDYIVYGDILRENGDLDKAIVQYDKAIALDTEKLDVLKDITGKLVNANRFVEAGKLYDRYIELAKETESSDYLLMGIAYYQAAVKASKDEIEKDQTKLVEYTTKAEAAFSMVIDLVPDSYQGYYWRANVKTLLDADLSKGLANDDYLKMIEVIKSNDLDSNINKLVEGYRYLSIYYLYQFDSNKKDSDKQSAKKYAEQVLELNSNDDTAQKILEVLSN</sequence>
<name>F3ZP21_9BACE</name>
<dbReference type="PANTHER" id="PTHR44186">
    <property type="match status" value="1"/>
</dbReference>
<evidence type="ECO:0000256" key="1">
    <source>
        <dbReference type="ARBA" id="ARBA00022737"/>
    </source>
</evidence>
<dbReference type="PROSITE" id="PS50005">
    <property type="entry name" value="TPR"/>
    <property type="match status" value="4"/>
</dbReference>
<dbReference type="HOGENOM" id="CLU_032900_1_0_10"/>
<dbReference type="InterPro" id="IPR019734">
    <property type="entry name" value="TPR_rpt"/>
</dbReference>
<dbReference type="AlphaFoldDB" id="F3ZP21"/>
<feature type="repeat" description="TPR" evidence="3">
    <location>
        <begin position="327"/>
        <end position="360"/>
    </location>
</feature>
<evidence type="ECO:0000256" key="2">
    <source>
        <dbReference type="ARBA" id="ARBA00022803"/>
    </source>
</evidence>
<dbReference type="Proteomes" id="UP000018439">
    <property type="component" value="Chromosome"/>
</dbReference>
<dbReference type="Pfam" id="PF13181">
    <property type="entry name" value="TPR_8"/>
    <property type="match status" value="3"/>
</dbReference>
<dbReference type="OrthoDB" id="638548at2"/>
<evidence type="ECO:0000313" key="5">
    <source>
        <dbReference type="EMBL" id="EGJ72594.1"/>
    </source>
</evidence>
<protein>
    <submittedName>
        <fullName evidence="5">Tetratricopeptide TPR_1 repeat-containing protein</fullName>
    </submittedName>
</protein>
<dbReference type="Gene3D" id="1.25.40.10">
    <property type="entry name" value="Tetratricopeptide repeat domain"/>
    <property type="match status" value="3"/>
</dbReference>
<organism evidence="5 6">
    <name type="scientific">Bacteroides coprosuis DSM 18011</name>
    <dbReference type="NCBI Taxonomy" id="679937"/>
    <lineage>
        <taxon>Bacteria</taxon>
        <taxon>Pseudomonadati</taxon>
        <taxon>Bacteroidota</taxon>
        <taxon>Bacteroidia</taxon>
        <taxon>Bacteroidales</taxon>
        <taxon>Bacteroidaceae</taxon>
        <taxon>Bacteroides</taxon>
    </lineage>
</organism>
<dbReference type="PANTHER" id="PTHR44186:SF1">
    <property type="entry name" value="BARDET-BIEDL SYNDROME 4 PROTEIN"/>
    <property type="match status" value="1"/>
</dbReference>
<dbReference type="eggNOG" id="COG0457">
    <property type="taxonomic scope" value="Bacteria"/>
</dbReference>
<feature type="signal peptide" evidence="4">
    <location>
        <begin position="1"/>
        <end position="21"/>
    </location>
</feature>
<keyword evidence="6" id="KW-1185">Reference proteome</keyword>
<evidence type="ECO:0000256" key="4">
    <source>
        <dbReference type="SAM" id="SignalP"/>
    </source>
</evidence>
<feature type="repeat" description="TPR" evidence="3">
    <location>
        <begin position="253"/>
        <end position="286"/>
    </location>
</feature>
<evidence type="ECO:0000313" key="6">
    <source>
        <dbReference type="Proteomes" id="UP000018439"/>
    </source>
</evidence>
<reference evidence="5 6" key="1">
    <citation type="journal article" date="2011" name="Stand. Genomic Sci.">
        <title>Non-contiguous finished genome sequence of Bacteroides coprosuis type strain (PC139).</title>
        <authorList>
            <person name="Land M."/>
            <person name="Held B."/>
            <person name="Gronow S."/>
            <person name="Abt B."/>
            <person name="Lucas S."/>
            <person name="Del Rio T.G."/>
            <person name="Nolan M."/>
            <person name="Tice H."/>
            <person name="Cheng J.F."/>
            <person name="Pitluck S."/>
            <person name="Liolios K."/>
            <person name="Pagani I."/>
            <person name="Ivanova N."/>
            <person name="Mavromatis K."/>
            <person name="Mikhailova N."/>
            <person name="Pati A."/>
            <person name="Tapia R."/>
            <person name="Han C."/>
            <person name="Goodwin L."/>
            <person name="Chen A."/>
            <person name="Palaniappan K."/>
            <person name="Hauser L."/>
            <person name="Brambilla E.M."/>
            <person name="Rohde M."/>
            <person name="Goker M."/>
            <person name="Detter J.C."/>
            <person name="Woyke T."/>
            <person name="Bristow J."/>
            <person name="Eisen J.A."/>
            <person name="Markowitz V."/>
            <person name="Hugenholtz P."/>
            <person name="Kyrpides N.C."/>
            <person name="Klenk H.P."/>
            <person name="Lapidus A."/>
        </authorList>
    </citation>
    <scope>NUCLEOTIDE SEQUENCE [LARGE SCALE GENOMIC DNA]</scope>
    <source>
        <strain evidence="5 6">DSM 18011</strain>
    </source>
</reference>
<feature type="repeat" description="TPR" evidence="3">
    <location>
        <begin position="152"/>
        <end position="185"/>
    </location>
</feature>
<proteinExistence type="predicted"/>
<dbReference type="EMBL" id="CM001167">
    <property type="protein sequence ID" value="EGJ72594.1"/>
    <property type="molecule type" value="Genomic_DNA"/>
</dbReference>
<accession>F3ZP21</accession>
<feature type="repeat" description="TPR" evidence="3">
    <location>
        <begin position="51"/>
        <end position="84"/>
    </location>
</feature>
<gene>
    <name evidence="5" type="ORF">Bcop_2442</name>
</gene>
<keyword evidence="1" id="KW-0677">Repeat</keyword>
<evidence type="ECO:0000256" key="3">
    <source>
        <dbReference type="PROSITE-ProRule" id="PRU00339"/>
    </source>
</evidence>
<keyword evidence="2 3" id="KW-0802">TPR repeat</keyword>
<feature type="chain" id="PRO_5003309362" evidence="4">
    <location>
        <begin position="22"/>
        <end position="545"/>
    </location>
</feature>
<dbReference type="STRING" id="679937.Bcop_2442"/>
<dbReference type="SUPFAM" id="SSF48452">
    <property type="entry name" value="TPR-like"/>
    <property type="match status" value="2"/>
</dbReference>
<keyword evidence="4" id="KW-0732">Signal</keyword>